<feature type="domain" description="EF-hand" evidence="4">
    <location>
        <begin position="409"/>
        <end position="444"/>
    </location>
</feature>
<dbReference type="PROSITE" id="PS00018">
    <property type="entry name" value="EF_HAND_1"/>
    <property type="match status" value="1"/>
</dbReference>
<reference evidence="5" key="1">
    <citation type="submission" date="2023-06" db="EMBL/GenBank/DDBJ databases">
        <authorList>
            <person name="Kurt Z."/>
        </authorList>
    </citation>
    <scope>NUCLEOTIDE SEQUENCE</scope>
</reference>
<keyword evidence="2" id="KW-0175">Coiled coil</keyword>
<dbReference type="InterPro" id="IPR018247">
    <property type="entry name" value="EF_Hand_1_Ca_BS"/>
</dbReference>
<accession>A0AA86Q821</accession>
<evidence type="ECO:0000313" key="6">
    <source>
        <dbReference type="EMBL" id="CAL6114878.1"/>
    </source>
</evidence>
<evidence type="ECO:0000256" key="2">
    <source>
        <dbReference type="SAM" id="Coils"/>
    </source>
</evidence>
<feature type="compositionally biased region" description="Basic and acidic residues" evidence="3">
    <location>
        <begin position="272"/>
        <end position="290"/>
    </location>
</feature>
<keyword evidence="7" id="KW-1185">Reference proteome</keyword>
<reference evidence="6 7" key="2">
    <citation type="submission" date="2024-07" db="EMBL/GenBank/DDBJ databases">
        <authorList>
            <person name="Akdeniz Z."/>
        </authorList>
    </citation>
    <scope>NUCLEOTIDE SEQUENCE [LARGE SCALE GENOMIC DNA]</scope>
</reference>
<dbReference type="InterPro" id="IPR002048">
    <property type="entry name" value="EF_hand_dom"/>
</dbReference>
<organism evidence="5">
    <name type="scientific">Hexamita inflata</name>
    <dbReference type="NCBI Taxonomy" id="28002"/>
    <lineage>
        <taxon>Eukaryota</taxon>
        <taxon>Metamonada</taxon>
        <taxon>Diplomonadida</taxon>
        <taxon>Hexamitidae</taxon>
        <taxon>Hexamitinae</taxon>
        <taxon>Hexamita</taxon>
    </lineage>
</organism>
<dbReference type="SUPFAM" id="SSF47473">
    <property type="entry name" value="EF-hand"/>
    <property type="match status" value="1"/>
</dbReference>
<feature type="region of interest" description="Disordered" evidence="3">
    <location>
        <begin position="247"/>
        <end position="305"/>
    </location>
</feature>
<name>A0AA86Q821_9EUKA</name>
<evidence type="ECO:0000256" key="1">
    <source>
        <dbReference type="ARBA" id="ARBA00022837"/>
    </source>
</evidence>
<gene>
    <name evidence="5" type="ORF">HINF_LOCUS35394</name>
    <name evidence="6" type="ORF">HINF_LOCUS78373</name>
</gene>
<protein>
    <submittedName>
        <fullName evidence="5">EF-hand domain</fullName>
    </submittedName>
    <submittedName>
        <fullName evidence="6">EF-hand_domain</fullName>
    </submittedName>
</protein>
<proteinExistence type="predicted"/>
<keyword evidence="1" id="KW-0106">Calcium</keyword>
<dbReference type="AlphaFoldDB" id="A0AA86Q821"/>
<feature type="domain" description="EF-hand" evidence="4">
    <location>
        <begin position="465"/>
        <end position="493"/>
    </location>
</feature>
<dbReference type="Gene3D" id="1.10.238.10">
    <property type="entry name" value="EF-hand"/>
    <property type="match status" value="1"/>
</dbReference>
<dbReference type="InterPro" id="IPR011992">
    <property type="entry name" value="EF-hand-dom_pair"/>
</dbReference>
<sequence>MNAEIILSQARDIVCQNEQYQQQISLLQQELTNRDELISSLQARLITQTQQQVLNSNQPAMYSGAYVSKLKDKMKEFYEANKYYEETIQKQQHNYEQKINQMRVKNESLVREICIMSQELNKHGIVIGQADKQIQANVSQSESQTQTGFQVRSQNTQTDILSLSLEELKLDLAYLQLVNISFQDQNRLMDEMIQQQAQQPVNVDQSIMELKQRVTQQPNNVFVQNEQSVMNSIEIDDSLVQNSFYKHEPSVFNPSTPQKRPPPVEPNSVERFPTDLPKKPKIKSDSKKPETSSVQKLETLNLRSEQFDKEPSLLEEEPALHPLQQKSSVVNEVKSLDAQKPNIIPITKIQSQQLNPIQPVKTVVQKPLNKSPNSSASLMSNPNFLDSFDKPRNSLLSFQEAKRNLKSGLSDDILHYWFDKIDENKNGEINMGQFSVLMKIVNIISKKPVQKEEQITIHDVLERKGAEVEIIMRFAELDRNGDGMLEKEEFDRF</sequence>
<dbReference type="GO" id="GO:0005509">
    <property type="term" value="F:calcium ion binding"/>
    <property type="evidence" value="ECO:0007669"/>
    <property type="project" value="InterPro"/>
</dbReference>
<comment type="caution">
    <text evidence="5">The sequence shown here is derived from an EMBL/GenBank/DDBJ whole genome shotgun (WGS) entry which is preliminary data.</text>
</comment>
<evidence type="ECO:0000256" key="3">
    <source>
        <dbReference type="SAM" id="MobiDB-lite"/>
    </source>
</evidence>
<feature type="compositionally biased region" description="Polar residues" evidence="3">
    <location>
        <begin position="291"/>
        <end position="304"/>
    </location>
</feature>
<evidence type="ECO:0000313" key="7">
    <source>
        <dbReference type="Proteomes" id="UP001642409"/>
    </source>
</evidence>
<dbReference type="Pfam" id="PF13202">
    <property type="entry name" value="EF-hand_5"/>
    <property type="match status" value="1"/>
</dbReference>
<evidence type="ECO:0000313" key="5">
    <source>
        <dbReference type="EMBL" id="CAI9947749.1"/>
    </source>
</evidence>
<feature type="coiled-coil region" evidence="2">
    <location>
        <begin position="10"/>
        <end position="37"/>
    </location>
</feature>
<dbReference type="EMBL" id="CAXDID020000841">
    <property type="protein sequence ID" value="CAL6114878.1"/>
    <property type="molecule type" value="Genomic_DNA"/>
</dbReference>
<evidence type="ECO:0000259" key="4">
    <source>
        <dbReference type="PROSITE" id="PS50222"/>
    </source>
</evidence>
<dbReference type="PROSITE" id="PS50222">
    <property type="entry name" value="EF_HAND_2"/>
    <property type="match status" value="2"/>
</dbReference>
<dbReference type="Proteomes" id="UP001642409">
    <property type="component" value="Unassembled WGS sequence"/>
</dbReference>
<dbReference type="EMBL" id="CATOUU010000781">
    <property type="protein sequence ID" value="CAI9947749.1"/>
    <property type="molecule type" value="Genomic_DNA"/>
</dbReference>